<evidence type="ECO:0000313" key="2">
    <source>
        <dbReference type="Proteomes" id="UP000789702"/>
    </source>
</evidence>
<dbReference type="Proteomes" id="UP000789702">
    <property type="component" value="Unassembled WGS sequence"/>
</dbReference>
<comment type="caution">
    <text evidence="1">The sequence shown here is derived from an EMBL/GenBank/DDBJ whole genome shotgun (WGS) entry which is preliminary data.</text>
</comment>
<sequence length="211" mass="24397">EDSTSGDEFNNFEDTRSISDDELNDIESSNTEISVLRTKEVNNVITRLLQAVPEVTNHRPLIANAYTSINDSDNTSMNDESTSSDSDDFEVEIIRDYNLISSKNLNNTIKQLENKFKSDKYSKIEKARFYTMLSYLYLVERGRKRVEASTIIAEAARKSVYYAHYIYAWPTNYIQNGAILISKQGKHPKTWSFLWDDDILIQIKSFFQSNK</sequence>
<evidence type="ECO:0000313" key="1">
    <source>
        <dbReference type="EMBL" id="CAG8634246.1"/>
    </source>
</evidence>
<gene>
    <name evidence="1" type="ORF">DHETER_LOCUS8531</name>
</gene>
<feature type="non-terminal residue" evidence="1">
    <location>
        <position position="1"/>
    </location>
</feature>
<accession>A0ACA9N5V0</accession>
<keyword evidence="2" id="KW-1185">Reference proteome</keyword>
<proteinExistence type="predicted"/>
<protein>
    <submittedName>
        <fullName evidence="1">16760_t:CDS:1</fullName>
    </submittedName>
</protein>
<organism evidence="1 2">
    <name type="scientific">Dentiscutata heterogama</name>
    <dbReference type="NCBI Taxonomy" id="1316150"/>
    <lineage>
        <taxon>Eukaryota</taxon>
        <taxon>Fungi</taxon>
        <taxon>Fungi incertae sedis</taxon>
        <taxon>Mucoromycota</taxon>
        <taxon>Glomeromycotina</taxon>
        <taxon>Glomeromycetes</taxon>
        <taxon>Diversisporales</taxon>
        <taxon>Gigasporaceae</taxon>
        <taxon>Dentiscutata</taxon>
    </lineage>
</organism>
<dbReference type="EMBL" id="CAJVPU010013672">
    <property type="protein sequence ID" value="CAG8634246.1"/>
    <property type="molecule type" value="Genomic_DNA"/>
</dbReference>
<name>A0ACA9N5V0_9GLOM</name>
<reference evidence="1" key="1">
    <citation type="submission" date="2021-06" db="EMBL/GenBank/DDBJ databases">
        <authorList>
            <person name="Kallberg Y."/>
            <person name="Tangrot J."/>
            <person name="Rosling A."/>
        </authorList>
    </citation>
    <scope>NUCLEOTIDE SEQUENCE</scope>
    <source>
        <strain evidence="1">IL203A</strain>
    </source>
</reference>